<evidence type="ECO:0000313" key="7">
    <source>
        <dbReference type="Proteomes" id="UP000000328"/>
    </source>
</evidence>
<dbReference type="Gene3D" id="3.90.120.10">
    <property type="entry name" value="DNA Methylase, subunit A, domain 2"/>
    <property type="match status" value="1"/>
</dbReference>
<accession>A0A0H3CXY2</accession>
<dbReference type="eggNOG" id="COG0270">
    <property type="taxonomic scope" value="Bacteria"/>
</dbReference>
<dbReference type="Proteomes" id="UP000000328">
    <property type="component" value="Chromosome"/>
</dbReference>
<sequence>MTYTTYHEFAGFGGDATGVLAVPGTHGVLGANHNPDAIATHALNFPGMDHYEGDIAKADIGTFPRVDFFWASPSCPPWTDARGVKRDFDQSTQGVLFDPATGPRATDPSVARARALMEEVPRYLQAMNRRGRPVLGGVTENVVQVVKWDQFKRWRREIEEEGYRTRLIALNAMHVTGPTLGKVAQSRNRFFLAYWLEALGRDPDWDKWLRPRAYCPDCDVMVSAVQAFKKPAAVPGTEMGVYGIRHGQYVYRCPNRSCRRRIIEPGVLPASEIIDWSLDPGQRIGERVDKKGRPDPLEPTTIDRIEAGLARHVGALLAPAGGTWREHATSLAVPLPTRTTRETDGLVCPPLLVSCAARAGVDTATTVAVPLRTQTCRRETAVVVPPFVSLQRGGGSATAAYPIAGPIPTVSAQGNHHGLVGPPAGDELALLVAYYGNGGTQTTDRPVGTLTTRDRYGLLGSTGTHHATPPPVEACTFRMLEPHEIAAGMGFPSGYKVPPKVAKSKRKQVRGWGNAVPPAMAEVLASALIETFSGEPLEPAA</sequence>
<dbReference type="EMBL" id="CP002000">
    <property type="protein sequence ID" value="ADJ42176.1"/>
    <property type="molecule type" value="Genomic_DNA"/>
</dbReference>
<dbReference type="PROSITE" id="PS00095">
    <property type="entry name" value="C5_MTASE_2"/>
    <property type="match status" value="1"/>
</dbReference>
<dbReference type="EC" id="2.1.1.37" evidence="1"/>
<dbReference type="KEGG" id="amd:AMED_0354"/>
<keyword evidence="3 6" id="KW-0808">Transferase</keyword>
<dbReference type="PANTHER" id="PTHR46098:SF1">
    <property type="entry name" value="TRNA (CYTOSINE(38)-C(5))-METHYLTRANSFERASE"/>
    <property type="match status" value="1"/>
</dbReference>
<dbReference type="GO" id="GO:0003886">
    <property type="term" value="F:DNA (cytosine-5-)-methyltransferase activity"/>
    <property type="evidence" value="ECO:0007669"/>
    <property type="project" value="UniProtKB-EC"/>
</dbReference>
<dbReference type="REBASE" id="26931">
    <property type="entry name" value="M.Ame32ORF354P"/>
</dbReference>
<dbReference type="InterPro" id="IPR050750">
    <property type="entry name" value="C5-MTase"/>
</dbReference>
<dbReference type="PATRIC" id="fig|749927.5.peg.364"/>
<dbReference type="SUPFAM" id="SSF53335">
    <property type="entry name" value="S-adenosyl-L-methionine-dependent methyltransferases"/>
    <property type="match status" value="1"/>
</dbReference>
<dbReference type="InterPro" id="IPR029063">
    <property type="entry name" value="SAM-dependent_MTases_sf"/>
</dbReference>
<evidence type="ECO:0000256" key="5">
    <source>
        <dbReference type="ARBA" id="ARBA00022747"/>
    </source>
</evidence>
<dbReference type="Pfam" id="PF00145">
    <property type="entry name" value="DNA_methylase"/>
    <property type="match status" value="1"/>
</dbReference>
<dbReference type="GO" id="GO:0032259">
    <property type="term" value="P:methylation"/>
    <property type="evidence" value="ECO:0007669"/>
    <property type="project" value="UniProtKB-KW"/>
</dbReference>
<evidence type="ECO:0000256" key="1">
    <source>
        <dbReference type="ARBA" id="ARBA00011975"/>
    </source>
</evidence>
<dbReference type="HOGENOM" id="CLU_014695_1_0_11"/>
<evidence type="ECO:0000256" key="2">
    <source>
        <dbReference type="ARBA" id="ARBA00022603"/>
    </source>
</evidence>
<evidence type="ECO:0000256" key="3">
    <source>
        <dbReference type="ARBA" id="ARBA00022679"/>
    </source>
</evidence>
<keyword evidence="4" id="KW-0949">S-adenosyl-L-methionine</keyword>
<keyword evidence="5" id="KW-0680">Restriction system</keyword>
<name>A0A0H3CXY2_AMYMU</name>
<dbReference type="GO" id="GO:0009307">
    <property type="term" value="P:DNA restriction-modification system"/>
    <property type="evidence" value="ECO:0007669"/>
    <property type="project" value="UniProtKB-KW"/>
</dbReference>
<evidence type="ECO:0000256" key="4">
    <source>
        <dbReference type="ARBA" id="ARBA00022691"/>
    </source>
</evidence>
<dbReference type="OrthoDB" id="9813719at2"/>
<dbReference type="InterPro" id="IPR031303">
    <property type="entry name" value="C5_meth_CS"/>
</dbReference>
<keyword evidence="2 6" id="KW-0489">Methyltransferase</keyword>
<dbReference type="Gene3D" id="3.40.50.150">
    <property type="entry name" value="Vaccinia Virus protein VP39"/>
    <property type="match status" value="1"/>
</dbReference>
<proteinExistence type="predicted"/>
<organism evidence="6 7">
    <name type="scientific">Amycolatopsis mediterranei (strain U-32)</name>
    <dbReference type="NCBI Taxonomy" id="749927"/>
    <lineage>
        <taxon>Bacteria</taxon>
        <taxon>Bacillati</taxon>
        <taxon>Actinomycetota</taxon>
        <taxon>Actinomycetes</taxon>
        <taxon>Pseudonocardiales</taxon>
        <taxon>Pseudonocardiaceae</taxon>
        <taxon>Amycolatopsis</taxon>
    </lineage>
</organism>
<reference evidence="6 7" key="1">
    <citation type="journal article" date="2010" name="Cell Res.">
        <title>Complete genome sequence of the rifamycin SV-producing Amycolatopsis mediterranei U32 revealed its genetic characteristics in phylogeny and metabolism.</title>
        <authorList>
            <person name="Zhao W."/>
            <person name="Zhong Y."/>
            <person name="Yuan H."/>
            <person name="Wang J."/>
            <person name="Zheng H."/>
            <person name="Wang Y."/>
            <person name="Cen X."/>
            <person name="Xu F."/>
            <person name="Bai J."/>
            <person name="Han X."/>
            <person name="Lu G."/>
            <person name="Zhu Y."/>
            <person name="Shao Z."/>
            <person name="Yan H."/>
            <person name="Li C."/>
            <person name="Peng N."/>
            <person name="Zhang Z."/>
            <person name="Zhang Y."/>
            <person name="Lin W."/>
            <person name="Fan Y."/>
            <person name="Qin Z."/>
            <person name="Hu Y."/>
            <person name="Zhu B."/>
            <person name="Wang S."/>
            <person name="Ding X."/>
            <person name="Zhao G.P."/>
        </authorList>
    </citation>
    <scope>NUCLEOTIDE SEQUENCE [LARGE SCALE GENOMIC DNA]</scope>
    <source>
        <strain evidence="7">U-32</strain>
    </source>
</reference>
<dbReference type="RefSeq" id="WP_013222300.1">
    <property type="nucleotide sequence ID" value="NC_014318.1"/>
</dbReference>
<dbReference type="PANTHER" id="PTHR46098">
    <property type="entry name" value="TRNA (CYTOSINE(38)-C(5))-METHYLTRANSFERASE"/>
    <property type="match status" value="1"/>
</dbReference>
<gene>
    <name evidence="6" type="primary">dcm</name>
    <name evidence="6" type="ordered locus">AMED_0354</name>
</gene>
<protein>
    <recommendedName>
        <fullName evidence="1">DNA (cytosine-5-)-methyltransferase</fullName>
        <ecNumber evidence="1">2.1.1.37</ecNumber>
    </recommendedName>
</protein>
<dbReference type="InterPro" id="IPR001525">
    <property type="entry name" value="C5_MeTfrase"/>
</dbReference>
<dbReference type="GeneID" id="92868154"/>
<dbReference type="AlphaFoldDB" id="A0A0H3CXY2"/>
<evidence type="ECO:0000313" key="6">
    <source>
        <dbReference type="EMBL" id="ADJ42176.1"/>
    </source>
</evidence>